<dbReference type="CDD" id="cd03392">
    <property type="entry name" value="PAP2_like_2"/>
    <property type="match status" value="1"/>
</dbReference>
<dbReference type="SMART" id="SM00014">
    <property type="entry name" value="acidPPc"/>
    <property type="match status" value="1"/>
</dbReference>
<dbReference type="PROSITE" id="PS51257">
    <property type="entry name" value="PROKAR_LIPOPROTEIN"/>
    <property type="match status" value="1"/>
</dbReference>
<dbReference type="Proteomes" id="UP000222531">
    <property type="component" value="Unassembled WGS sequence"/>
</dbReference>
<feature type="transmembrane region" description="Helical" evidence="1">
    <location>
        <begin position="189"/>
        <end position="212"/>
    </location>
</feature>
<dbReference type="InterPro" id="IPR036938">
    <property type="entry name" value="PAP2/HPO_sf"/>
</dbReference>
<keyword evidence="1" id="KW-1133">Transmembrane helix</keyword>
<sequence length="231" mass="24240">MRGPGRAGFVGLAALACFALLAVAVVLRNGTPLPADVSLLSWAVGHRPDTAVTAARDVTSTGTDAVPYLLAALAGVIAGRTARQRLLAAAASLLCLGAGQALRQAVLHLVARSRPPVPDRVTHASGWSFPSGHATTAAITAALLITAVMLRSPRGRYVIAAVIGCWGAAVGLTRVYLGVHWFSDVIGGWLFALAWFTACLWAAARWLPPAVVPKRAENLRRRHERVRPTGP</sequence>
<dbReference type="Gene3D" id="1.20.144.10">
    <property type="entry name" value="Phosphatidic acid phosphatase type 2/haloperoxidase"/>
    <property type="match status" value="1"/>
</dbReference>
<evidence type="ECO:0000256" key="1">
    <source>
        <dbReference type="SAM" id="Phobius"/>
    </source>
</evidence>
<protein>
    <submittedName>
        <fullName evidence="3">Phosphoesterase</fullName>
    </submittedName>
</protein>
<dbReference type="InterPro" id="IPR000326">
    <property type="entry name" value="PAP2/HPO"/>
</dbReference>
<keyword evidence="1" id="KW-0812">Transmembrane</keyword>
<dbReference type="PANTHER" id="PTHR14969">
    <property type="entry name" value="SPHINGOSINE-1-PHOSPHATE PHOSPHOHYDROLASE"/>
    <property type="match status" value="1"/>
</dbReference>
<feature type="domain" description="Phosphatidic acid phosphatase type 2/haloperoxidase" evidence="2">
    <location>
        <begin position="87"/>
        <end position="200"/>
    </location>
</feature>
<evidence type="ECO:0000313" key="4">
    <source>
        <dbReference type="Proteomes" id="UP000222531"/>
    </source>
</evidence>
<accession>A0A2G1XA75</accession>
<dbReference type="AlphaFoldDB" id="A0A2G1XA75"/>
<reference evidence="3 4" key="1">
    <citation type="journal article" date="2017" name="Biochemistry">
        <title>Identification of the Biosynthetic Pathway for the Antibiotic Bicyclomycin.</title>
        <authorList>
            <person name="Patteson J."/>
            <person name="Cai W."/>
            <person name="Johnson R.A."/>
            <person name="Santa Maria K."/>
            <person name="Li B."/>
        </authorList>
    </citation>
    <scope>NUCLEOTIDE SEQUENCE [LARGE SCALE GENOMIC DNA]</scope>
    <source>
        <strain evidence="3 4">ATCC 21532</strain>
    </source>
</reference>
<comment type="caution">
    <text evidence="3">The sequence shown here is derived from an EMBL/GenBank/DDBJ whole genome shotgun (WGS) entry which is preliminary data.</text>
</comment>
<gene>
    <name evidence="3" type="ORF">BLA24_32275</name>
</gene>
<dbReference type="PANTHER" id="PTHR14969:SF13">
    <property type="entry name" value="AT30094P"/>
    <property type="match status" value="1"/>
</dbReference>
<name>A0A2G1XA75_STRCJ</name>
<organism evidence="3 4">
    <name type="scientific">Streptomyces cinnamoneus</name>
    <name type="common">Streptoverticillium cinnamoneum</name>
    <dbReference type="NCBI Taxonomy" id="53446"/>
    <lineage>
        <taxon>Bacteria</taxon>
        <taxon>Bacillati</taxon>
        <taxon>Actinomycetota</taxon>
        <taxon>Actinomycetes</taxon>
        <taxon>Kitasatosporales</taxon>
        <taxon>Streptomycetaceae</taxon>
        <taxon>Streptomyces</taxon>
        <taxon>Streptomyces cinnamoneus group</taxon>
    </lineage>
</organism>
<evidence type="ECO:0000313" key="3">
    <source>
        <dbReference type="EMBL" id="PHQ48115.1"/>
    </source>
</evidence>
<dbReference type="Pfam" id="PF01569">
    <property type="entry name" value="PAP2"/>
    <property type="match status" value="1"/>
</dbReference>
<dbReference type="EMBL" id="NHZO01000168">
    <property type="protein sequence ID" value="PHQ48115.1"/>
    <property type="molecule type" value="Genomic_DNA"/>
</dbReference>
<keyword evidence="1" id="KW-0472">Membrane</keyword>
<proteinExistence type="predicted"/>
<feature type="transmembrane region" description="Helical" evidence="1">
    <location>
        <begin position="131"/>
        <end position="150"/>
    </location>
</feature>
<dbReference type="OrthoDB" id="5289372at2"/>
<dbReference type="SUPFAM" id="SSF48317">
    <property type="entry name" value="Acid phosphatase/Vanadium-dependent haloperoxidase"/>
    <property type="match status" value="1"/>
</dbReference>
<dbReference type="RefSeq" id="WP_099202633.1">
    <property type="nucleotide sequence ID" value="NZ_NHZO01000168.1"/>
</dbReference>
<feature type="transmembrane region" description="Helical" evidence="1">
    <location>
        <begin position="157"/>
        <end position="177"/>
    </location>
</feature>
<keyword evidence="4" id="KW-1185">Reference proteome</keyword>
<evidence type="ECO:0000259" key="2">
    <source>
        <dbReference type="SMART" id="SM00014"/>
    </source>
</evidence>